<dbReference type="AlphaFoldDB" id="A0A9Y2I9E5"/>
<dbReference type="EMBL" id="CP127294">
    <property type="protein sequence ID" value="WIX75734.1"/>
    <property type="molecule type" value="Genomic_DNA"/>
</dbReference>
<keyword evidence="1" id="KW-0472">Membrane</keyword>
<evidence type="ECO:0000256" key="1">
    <source>
        <dbReference type="SAM" id="Phobius"/>
    </source>
</evidence>
<feature type="transmembrane region" description="Helical" evidence="1">
    <location>
        <begin position="73"/>
        <end position="92"/>
    </location>
</feature>
<dbReference type="InterPro" id="IPR005530">
    <property type="entry name" value="SPW"/>
</dbReference>
<feature type="transmembrane region" description="Helical" evidence="1">
    <location>
        <begin position="40"/>
        <end position="61"/>
    </location>
</feature>
<evidence type="ECO:0000313" key="4">
    <source>
        <dbReference type="Proteomes" id="UP001236014"/>
    </source>
</evidence>
<dbReference type="Proteomes" id="UP001236014">
    <property type="component" value="Chromosome"/>
</dbReference>
<dbReference type="RefSeq" id="WP_285966498.1">
    <property type="nucleotide sequence ID" value="NZ_CP127294.1"/>
</dbReference>
<keyword evidence="4" id="KW-1185">Reference proteome</keyword>
<sequence length="132" mass="13165">MSTTTERTGANGAVGALVGGAAGLAVLAGLYLIIGPWLARFGGVAELAISNTVAGLAIIVLAAVRARTTRPQALTWVLPVLGVWAAVSPLVLRYGDETAPSAGALAGNIIAGAVVLLAGIALCLRRPATRAR</sequence>
<gene>
    <name evidence="3" type="ORF">QRX50_30145</name>
</gene>
<organism evidence="3 4">
    <name type="scientific">Amycolatopsis carbonis</name>
    <dbReference type="NCBI Taxonomy" id="715471"/>
    <lineage>
        <taxon>Bacteria</taxon>
        <taxon>Bacillati</taxon>
        <taxon>Actinomycetota</taxon>
        <taxon>Actinomycetes</taxon>
        <taxon>Pseudonocardiales</taxon>
        <taxon>Pseudonocardiaceae</taxon>
        <taxon>Amycolatopsis</taxon>
    </lineage>
</organism>
<keyword evidence="1" id="KW-0812">Transmembrane</keyword>
<feature type="transmembrane region" description="Helical" evidence="1">
    <location>
        <begin position="104"/>
        <end position="124"/>
    </location>
</feature>
<feature type="transmembrane region" description="Helical" evidence="1">
    <location>
        <begin position="12"/>
        <end position="34"/>
    </location>
</feature>
<evidence type="ECO:0000313" key="3">
    <source>
        <dbReference type="EMBL" id="WIX75734.1"/>
    </source>
</evidence>
<reference evidence="3 4" key="1">
    <citation type="submission" date="2023-06" db="EMBL/GenBank/DDBJ databases">
        <authorList>
            <person name="Oyuntsetseg B."/>
            <person name="Kim S.B."/>
        </authorList>
    </citation>
    <scope>NUCLEOTIDE SEQUENCE [LARGE SCALE GENOMIC DNA]</scope>
    <source>
        <strain evidence="3 4">2-15</strain>
    </source>
</reference>
<accession>A0A9Y2I9E5</accession>
<dbReference type="Pfam" id="PF03779">
    <property type="entry name" value="SPW"/>
    <property type="match status" value="1"/>
</dbReference>
<keyword evidence="1" id="KW-1133">Transmembrane helix</keyword>
<name>A0A9Y2I9E5_9PSEU</name>
<dbReference type="KEGG" id="acab:QRX50_30145"/>
<protein>
    <submittedName>
        <fullName evidence="3">SPW repeat protein</fullName>
    </submittedName>
</protein>
<feature type="domain" description="SPW repeat-containing integral membrane" evidence="2">
    <location>
        <begin position="22"/>
        <end position="119"/>
    </location>
</feature>
<proteinExistence type="predicted"/>
<evidence type="ECO:0000259" key="2">
    <source>
        <dbReference type="Pfam" id="PF03779"/>
    </source>
</evidence>